<dbReference type="InterPro" id="IPR020830">
    <property type="entry name" value="GlycerAld_3-P_DH_AS"/>
</dbReference>
<keyword evidence="17" id="KW-0539">Nucleus</keyword>
<gene>
    <name evidence="25" type="primary">LOC121101896</name>
</gene>
<evidence type="ECO:0000256" key="16">
    <source>
        <dbReference type="ARBA" id="ARBA00023212"/>
    </source>
</evidence>
<evidence type="ECO:0000256" key="22">
    <source>
        <dbReference type="RuleBase" id="RU000397"/>
    </source>
</evidence>
<dbReference type="GO" id="GO:0006915">
    <property type="term" value="P:apoptotic process"/>
    <property type="evidence" value="ECO:0007669"/>
    <property type="project" value="UniProtKB-KW"/>
</dbReference>
<dbReference type="InterPro" id="IPR020831">
    <property type="entry name" value="GlycerAld/Erythrose_P_DH"/>
</dbReference>
<keyword evidence="14" id="KW-0520">NAD</keyword>
<comment type="subcellular location">
    <subcellularLocation>
        <location evidence="2">Cytoplasm</location>
        <location evidence="2">Cytoskeleton</location>
    </subcellularLocation>
    <subcellularLocation>
        <location evidence="3">Cytoplasm</location>
        <location evidence="3">Cytosol</location>
    </subcellularLocation>
    <subcellularLocation>
        <location evidence="1">Nucleus</location>
    </subcellularLocation>
</comment>
<keyword evidence="24" id="KW-1185">Reference proteome</keyword>
<comment type="similarity">
    <text evidence="5 22">Belongs to the glyceraldehyde-3-phosphate dehydrogenase family.</text>
</comment>
<dbReference type="SUPFAM" id="SSF55347">
    <property type="entry name" value="Glyceraldehyde-3-phosphate dehydrogenase-like, C-terminal domain"/>
    <property type="match status" value="1"/>
</dbReference>
<dbReference type="InterPro" id="IPR020828">
    <property type="entry name" value="GlycerAld_3-P_DH_NAD(P)-bd"/>
</dbReference>
<dbReference type="InterPro" id="IPR036291">
    <property type="entry name" value="NAD(P)-bd_dom_sf"/>
</dbReference>
<dbReference type="SMART" id="SM00846">
    <property type="entry name" value="Gp_dh_N"/>
    <property type="match status" value="1"/>
</dbReference>
<keyword evidence="13" id="KW-0560">Oxidoreductase</keyword>
<dbReference type="GO" id="GO:0051287">
    <property type="term" value="F:NAD binding"/>
    <property type="evidence" value="ECO:0007669"/>
    <property type="project" value="InterPro"/>
</dbReference>
<evidence type="ECO:0000313" key="25">
    <source>
        <dbReference type="RefSeq" id="XP_040482499.1"/>
    </source>
</evidence>
<dbReference type="EC" id="1.2.1.12" evidence="6"/>
<dbReference type="PROSITE" id="PS00071">
    <property type="entry name" value="GAPDH"/>
    <property type="match status" value="1"/>
</dbReference>
<dbReference type="KEGG" id="umr:121101896"/>
<dbReference type="PANTHER" id="PTHR10836">
    <property type="entry name" value="GLYCERALDEHYDE 3-PHOSPHATE DEHYDROGENASE"/>
    <property type="match status" value="1"/>
</dbReference>
<dbReference type="GO" id="GO:0006096">
    <property type="term" value="P:glycolytic process"/>
    <property type="evidence" value="ECO:0007669"/>
    <property type="project" value="UniProtKB-KW"/>
</dbReference>
<dbReference type="Proteomes" id="UP000261680">
    <property type="component" value="Unplaced"/>
</dbReference>
<dbReference type="Pfam" id="PF00044">
    <property type="entry name" value="Gp_dh_N"/>
    <property type="match status" value="1"/>
</dbReference>
<keyword evidence="16" id="KW-0206">Cytoskeleton</keyword>
<feature type="domain" description="Glyceraldehyde 3-phosphate dehydrogenase NAD(P) binding" evidence="23">
    <location>
        <begin position="60"/>
        <end position="167"/>
    </location>
</feature>
<evidence type="ECO:0000256" key="20">
    <source>
        <dbReference type="ARBA" id="ARBA00047698"/>
    </source>
</evidence>
<evidence type="ECO:0000256" key="7">
    <source>
        <dbReference type="ARBA" id="ARBA00021022"/>
    </source>
</evidence>
<evidence type="ECO:0000256" key="6">
    <source>
        <dbReference type="ARBA" id="ARBA00013119"/>
    </source>
</evidence>
<comment type="pathway">
    <text evidence="4">Carbohydrate degradation; glycolysis; pyruvate from D-glyceraldehyde 3-phosphate: step 1/5.</text>
</comment>
<dbReference type="Gene3D" id="3.30.360.10">
    <property type="entry name" value="Dihydrodipicolinate Reductase, domain 2"/>
    <property type="match status" value="1"/>
</dbReference>
<dbReference type="FunFam" id="3.40.50.720:FF:000319">
    <property type="entry name" value="Glyceraldehyde-3-phosphate dehydrogenase"/>
    <property type="match status" value="1"/>
</dbReference>
<evidence type="ECO:0000256" key="14">
    <source>
        <dbReference type="ARBA" id="ARBA00023027"/>
    </source>
</evidence>
<evidence type="ECO:0000256" key="3">
    <source>
        <dbReference type="ARBA" id="ARBA00004514"/>
    </source>
</evidence>
<evidence type="ECO:0000256" key="4">
    <source>
        <dbReference type="ARBA" id="ARBA00004869"/>
    </source>
</evidence>
<dbReference type="GO" id="GO:0006417">
    <property type="term" value="P:regulation of translation"/>
    <property type="evidence" value="ECO:0007669"/>
    <property type="project" value="UniProtKB-KW"/>
</dbReference>
<evidence type="ECO:0000259" key="23">
    <source>
        <dbReference type="SMART" id="SM00846"/>
    </source>
</evidence>
<evidence type="ECO:0000256" key="10">
    <source>
        <dbReference type="ARBA" id="ARBA00022703"/>
    </source>
</evidence>
<dbReference type="GeneID" id="121101896"/>
<keyword evidence="8" id="KW-0963">Cytoplasm</keyword>
<comment type="catalytic activity">
    <reaction evidence="20">
        <text>D-glyceraldehyde 3-phosphate + phosphate + NAD(+) = (2R)-3-phospho-glyceroyl phosphate + NADH + H(+)</text>
        <dbReference type="Rhea" id="RHEA:10300"/>
        <dbReference type="ChEBI" id="CHEBI:15378"/>
        <dbReference type="ChEBI" id="CHEBI:43474"/>
        <dbReference type="ChEBI" id="CHEBI:57540"/>
        <dbReference type="ChEBI" id="CHEBI:57604"/>
        <dbReference type="ChEBI" id="CHEBI:57945"/>
        <dbReference type="ChEBI" id="CHEBI:59776"/>
        <dbReference type="EC" id="1.2.1.12"/>
    </reaction>
</comment>
<comment type="subunit">
    <text evidence="19">Homotetramer. Interacts with TPPP; the interaction is direct. Interacts (when S-nitrosylated) with SIAH1; leading to nuclear translocation. Interacts with RILPL1/GOSPEL, leading to prevent the interaction between GAPDH and SIAH1 and prevent nuclear translocation. Interacts with CHP1; the interaction increases the binding of CHP1 with microtubules. Associates with microtubules. Interacts with EIF1AD, USP25, PRKCI and WARS1. Interacts with phosphorylated RPL13A; inhibited by oxidatively-modified low-densitity lipoprotein (LDL(ox)). Component of the GAIT complex. Interacts with FKBP6; leading to inhibit GAPDH catalytic activity. Interacts with TRAF2, promoting TRAF2 ubiquitination. Interacts with TRAF3, promoting TRAF3 ubiquitination.</text>
</comment>
<protein>
    <recommendedName>
        <fullName evidence="7">Glyceraldehyde-3-phosphate dehydrogenase</fullName>
        <ecNumber evidence="6">1.2.1.12</ecNumber>
    </recommendedName>
    <alternativeName>
        <fullName evidence="18">Peptidyl-cysteine S-nitrosylase GAPDH</fullName>
    </alternativeName>
</protein>
<comment type="catalytic activity">
    <reaction evidence="21">
        <text>S-nitroso-L-cysteinyl-[GAPDH] + L-cysteinyl-[protein] = L-cysteinyl-[GAPDH] + S-nitroso-L-cysteinyl-[protein]</text>
        <dbReference type="Rhea" id="RHEA:66684"/>
        <dbReference type="Rhea" id="RHEA-COMP:10131"/>
        <dbReference type="Rhea" id="RHEA-COMP:17089"/>
        <dbReference type="Rhea" id="RHEA-COMP:17090"/>
        <dbReference type="Rhea" id="RHEA-COMP:17091"/>
        <dbReference type="ChEBI" id="CHEBI:29950"/>
        <dbReference type="ChEBI" id="CHEBI:149494"/>
    </reaction>
    <physiologicalReaction direction="left-to-right" evidence="21">
        <dbReference type="Rhea" id="RHEA:66685"/>
    </physiologicalReaction>
</comment>
<evidence type="ECO:0000256" key="17">
    <source>
        <dbReference type="ARBA" id="ARBA00023242"/>
    </source>
</evidence>
<dbReference type="GO" id="GO:0016740">
    <property type="term" value="F:transferase activity"/>
    <property type="evidence" value="ECO:0007669"/>
    <property type="project" value="UniProtKB-KW"/>
</dbReference>
<evidence type="ECO:0000256" key="21">
    <source>
        <dbReference type="ARBA" id="ARBA00048005"/>
    </source>
</evidence>
<dbReference type="CDD" id="cd05214">
    <property type="entry name" value="GAPDH_I_N"/>
    <property type="match status" value="1"/>
</dbReference>
<dbReference type="InterPro" id="IPR020829">
    <property type="entry name" value="GlycerAld_3-P_DH_cat"/>
</dbReference>
<dbReference type="Pfam" id="PF02800">
    <property type="entry name" value="Gp_dh_C"/>
    <property type="match status" value="1"/>
</dbReference>
<dbReference type="AlphaFoldDB" id="A0A8M1FPW8"/>
<evidence type="ECO:0000256" key="15">
    <source>
        <dbReference type="ARBA" id="ARBA00023152"/>
    </source>
</evidence>
<dbReference type="OrthoDB" id="1152826at2759"/>
<keyword evidence="15" id="KW-0324">Glycolysis</keyword>
<dbReference type="SUPFAM" id="SSF51735">
    <property type="entry name" value="NAD(P)-binding Rossmann-fold domains"/>
    <property type="match status" value="1"/>
</dbReference>
<evidence type="ECO:0000256" key="8">
    <source>
        <dbReference type="ARBA" id="ARBA00022490"/>
    </source>
</evidence>
<dbReference type="PANTHER" id="PTHR10836:SF111">
    <property type="entry name" value="GLYCERALDEHYDE-3-PHOSPHATE DEHYDROGENASE"/>
    <property type="match status" value="1"/>
</dbReference>
<dbReference type="GO" id="GO:0005856">
    <property type="term" value="C:cytoskeleton"/>
    <property type="evidence" value="ECO:0007669"/>
    <property type="project" value="UniProtKB-SubCell"/>
</dbReference>
<dbReference type="PRINTS" id="PR00078">
    <property type="entry name" value="G3PDHDRGNASE"/>
</dbReference>
<keyword evidence="9" id="KW-0808">Transferase</keyword>
<accession>A0A8M1FPW8</accession>
<evidence type="ECO:0000256" key="12">
    <source>
        <dbReference type="ARBA" id="ARBA00022845"/>
    </source>
</evidence>
<dbReference type="GO" id="GO:0005829">
    <property type="term" value="C:cytosol"/>
    <property type="evidence" value="ECO:0007669"/>
    <property type="project" value="UniProtKB-SubCell"/>
</dbReference>
<keyword evidence="12" id="KW-0810">Translation regulation</keyword>
<evidence type="ECO:0000256" key="11">
    <source>
        <dbReference type="ARBA" id="ARBA00022799"/>
    </source>
</evidence>
<evidence type="ECO:0000256" key="2">
    <source>
        <dbReference type="ARBA" id="ARBA00004245"/>
    </source>
</evidence>
<keyword evidence="10" id="KW-0053">Apoptosis</keyword>
<keyword evidence="11" id="KW-0702">S-nitrosylation</keyword>
<evidence type="ECO:0000256" key="18">
    <source>
        <dbReference type="ARBA" id="ARBA00031890"/>
    </source>
</evidence>
<evidence type="ECO:0000256" key="5">
    <source>
        <dbReference type="ARBA" id="ARBA00007406"/>
    </source>
</evidence>
<evidence type="ECO:0000256" key="13">
    <source>
        <dbReference type="ARBA" id="ARBA00023002"/>
    </source>
</evidence>
<dbReference type="RefSeq" id="XP_040482499.1">
    <property type="nucleotide sequence ID" value="XM_040626565.1"/>
</dbReference>
<organism evidence="24 25">
    <name type="scientific">Ursus maritimus</name>
    <name type="common">Polar bear</name>
    <name type="synonym">Thalarctos maritimus</name>
    <dbReference type="NCBI Taxonomy" id="29073"/>
    <lineage>
        <taxon>Eukaryota</taxon>
        <taxon>Metazoa</taxon>
        <taxon>Chordata</taxon>
        <taxon>Craniata</taxon>
        <taxon>Vertebrata</taxon>
        <taxon>Euteleostomi</taxon>
        <taxon>Mammalia</taxon>
        <taxon>Eutheria</taxon>
        <taxon>Laurasiatheria</taxon>
        <taxon>Carnivora</taxon>
        <taxon>Caniformia</taxon>
        <taxon>Ursidae</taxon>
        <taxon>Ursus</taxon>
    </lineage>
</organism>
<evidence type="ECO:0000256" key="19">
    <source>
        <dbReference type="ARBA" id="ARBA00046997"/>
    </source>
</evidence>
<name>A0A8M1FPW8_URSMA</name>
<sequence>MKISTERVMDDCEGLKTSVEDTTAHVTGSARELELNVKPEDVTESTQLHLLVQCPCIPKHDVKYVEPHGKFNSTVEAKNGKLVINGKPISIFQERDPANIKWGDAGFEHAVESTGVFATMERARVHLKGGAKTVIISASSADVPMFVMGINHEKYDNSLKIISNVSCTTNCLAPLAKVIHDNFGILEGLRITAHAIAATRRPWMAPLGSCEKAVKYDDIKKVAKQASKGSLKEMLGCTENQVVYEFNSDTHSSTFDTGACIALNDHFVKLSTWYDNEFGYIDWVVDLMVQMD</sequence>
<evidence type="ECO:0000256" key="9">
    <source>
        <dbReference type="ARBA" id="ARBA00022679"/>
    </source>
</evidence>
<evidence type="ECO:0000313" key="24">
    <source>
        <dbReference type="Proteomes" id="UP000261680"/>
    </source>
</evidence>
<dbReference type="Gene3D" id="3.40.50.720">
    <property type="entry name" value="NAD(P)-binding Rossmann-like Domain"/>
    <property type="match status" value="1"/>
</dbReference>
<dbReference type="GO" id="GO:0004365">
    <property type="term" value="F:glyceraldehyde-3-phosphate dehydrogenase (NAD+) (phosphorylating) activity"/>
    <property type="evidence" value="ECO:0007669"/>
    <property type="project" value="UniProtKB-EC"/>
</dbReference>
<dbReference type="GO" id="GO:0005634">
    <property type="term" value="C:nucleus"/>
    <property type="evidence" value="ECO:0007669"/>
    <property type="project" value="UniProtKB-SubCell"/>
</dbReference>
<proteinExistence type="inferred from homology"/>
<evidence type="ECO:0000256" key="1">
    <source>
        <dbReference type="ARBA" id="ARBA00004123"/>
    </source>
</evidence>
<reference evidence="25" key="1">
    <citation type="submission" date="2025-08" db="UniProtKB">
        <authorList>
            <consortium name="RefSeq"/>
        </authorList>
    </citation>
    <scope>IDENTIFICATION</scope>
    <source>
        <tissue evidence="25">Whole blood</tissue>
    </source>
</reference>